<dbReference type="SUPFAM" id="SSF52540">
    <property type="entry name" value="P-loop containing nucleoside triphosphate hydrolases"/>
    <property type="match status" value="1"/>
</dbReference>
<evidence type="ECO:0000259" key="1">
    <source>
        <dbReference type="Pfam" id="PF13173"/>
    </source>
</evidence>
<evidence type="ECO:0000259" key="2">
    <source>
        <dbReference type="Pfam" id="PF13635"/>
    </source>
</evidence>
<name>A0A923KWA7_9FIRM</name>
<organism evidence="3 4">
    <name type="scientific">Acetobacterium paludosum</name>
    <dbReference type="NCBI Taxonomy" id="52693"/>
    <lineage>
        <taxon>Bacteria</taxon>
        <taxon>Bacillati</taxon>
        <taxon>Bacillota</taxon>
        <taxon>Clostridia</taxon>
        <taxon>Eubacteriales</taxon>
        <taxon>Eubacteriaceae</taxon>
        <taxon>Acetobacterium</taxon>
    </lineage>
</organism>
<dbReference type="InterPro" id="IPR025420">
    <property type="entry name" value="DUF4143"/>
</dbReference>
<dbReference type="InterPro" id="IPR041682">
    <property type="entry name" value="AAA_14"/>
</dbReference>
<dbReference type="PANTHER" id="PTHR33295:SF20">
    <property type="entry name" value="ATPASE"/>
    <property type="match status" value="1"/>
</dbReference>
<keyword evidence="4" id="KW-1185">Reference proteome</keyword>
<gene>
    <name evidence="3" type="ORF">GH810_05970</name>
</gene>
<proteinExistence type="predicted"/>
<comment type="caution">
    <text evidence="3">The sequence shown here is derived from an EMBL/GenBank/DDBJ whole genome shotgun (WGS) entry which is preliminary data.</text>
</comment>
<dbReference type="Proteomes" id="UP000616595">
    <property type="component" value="Unassembled WGS sequence"/>
</dbReference>
<feature type="domain" description="DUF4143" evidence="2">
    <location>
        <begin position="201"/>
        <end position="347"/>
    </location>
</feature>
<dbReference type="PANTHER" id="PTHR33295">
    <property type="entry name" value="ATPASE"/>
    <property type="match status" value="1"/>
</dbReference>
<accession>A0A923KWA7</accession>
<dbReference type="RefSeq" id="WP_148567355.1">
    <property type="nucleotide sequence ID" value="NZ_RXYA01000009.1"/>
</dbReference>
<dbReference type="Pfam" id="PF13173">
    <property type="entry name" value="AAA_14"/>
    <property type="match status" value="1"/>
</dbReference>
<dbReference type="OrthoDB" id="9801684at2"/>
<dbReference type="AlphaFoldDB" id="A0A923KWA7"/>
<dbReference type="EMBL" id="WJBD01000005">
    <property type="protein sequence ID" value="MBC3887853.1"/>
    <property type="molecule type" value="Genomic_DNA"/>
</dbReference>
<sequence length="400" mass="46554">MIKRESYLQQIRPFINQNVIKVLTGIRRCGKSVMLDLIKDELIDRGVDNRQIISINLESGEWLLKNRVDQLYDHVKEQVLPAKKMYLFLDEIQEINGWEKAINAFLIDFDLDIYITGSNAKLLSGELATYLGGRYVEFNIYPFSFKEVYEINRLDGGAAELPQLFHNYLRMGGMPFIYDANIDENSQKKYLSDIYDSVVLKDIVERNKVRNIDLLQRILLFLMVNIGNPFSAPAMIKFLKNEKRSLSQETVYNYLNYCEAACFAHLVEREDIVGKQVLKFQEKIYLTDHGFREVLYGNNERDIQQVLENIVYMELLRRGYAVKVGKVSTTEVDFVADRGSERIYYQVAYILAEAATVEREFSPLEAISDNYPKFVLTMDDFDRSRNGIQHLNIIKFLLAD</sequence>
<protein>
    <submittedName>
        <fullName evidence="3">AAA family ATPase</fullName>
    </submittedName>
</protein>
<reference evidence="3" key="2">
    <citation type="submission" date="2020-10" db="EMBL/GenBank/DDBJ databases">
        <title>Comparative genomics of the Acetobacterium genus.</title>
        <authorList>
            <person name="Marshall C."/>
            <person name="May H."/>
            <person name="Norman S."/>
        </authorList>
    </citation>
    <scope>NUCLEOTIDE SEQUENCE</scope>
    <source>
        <strain evidence="3">DER-2019</strain>
    </source>
</reference>
<feature type="domain" description="AAA" evidence="1">
    <location>
        <begin position="19"/>
        <end position="148"/>
    </location>
</feature>
<reference evidence="3" key="1">
    <citation type="submission" date="2019-10" db="EMBL/GenBank/DDBJ databases">
        <authorList>
            <person name="Ross D.E."/>
            <person name="Gulliver D."/>
        </authorList>
    </citation>
    <scope>NUCLEOTIDE SEQUENCE</scope>
    <source>
        <strain evidence="3">DER-2019</strain>
    </source>
</reference>
<dbReference type="Pfam" id="PF13635">
    <property type="entry name" value="DUF4143"/>
    <property type="match status" value="1"/>
</dbReference>
<dbReference type="InterPro" id="IPR027417">
    <property type="entry name" value="P-loop_NTPase"/>
</dbReference>
<evidence type="ECO:0000313" key="3">
    <source>
        <dbReference type="EMBL" id="MBC3887853.1"/>
    </source>
</evidence>
<evidence type="ECO:0000313" key="4">
    <source>
        <dbReference type="Proteomes" id="UP000616595"/>
    </source>
</evidence>